<evidence type="ECO:0000313" key="4">
    <source>
        <dbReference type="EMBL" id="CAK5267097.1"/>
    </source>
</evidence>
<dbReference type="GO" id="GO:0005634">
    <property type="term" value="C:nucleus"/>
    <property type="evidence" value="ECO:0007669"/>
    <property type="project" value="TreeGrafter"/>
</dbReference>
<feature type="repeat" description="ANK" evidence="3">
    <location>
        <begin position="102"/>
        <end position="134"/>
    </location>
</feature>
<dbReference type="InterPro" id="IPR036770">
    <property type="entry name" value="Ankyrin_rpt-contain_sf"/>
</dbReference>
<dbReference type="Proteomes" id="UP001295794">
    <property type="component" value="Unassembled WGS sequence"/>
</dbReference>
<dbReference type="AlphaFoldDB" id="A0AAD2H176"/>
<evidence type="ECO:0008006" key="6">
    <source>
        <dbReference type="Google" id="ProtNLM"/>
    </source>
</evidence>
<comment type="caution">
    <text evidence="4">The sequence shown here is derived from an EMBL/GenBank/DDBJ whole genome shotgun (WGS) entry which is preliminary data.</text>
</comment>
<dbReference type="SMART" id="SM00248">
    <property type="entry name" value="ANK"/>
    <property type="match status" value="4"/>
</dbReference>
<organism evidence="4 5">
    <name type="scientific">Mycena citricolor</name>
    <dbReference type="NCBI Taxonomy" id="2018698"/>
    <lineage>
        <taxon>Eukaryota</taxon>
        <taxon>Fungi</taxon>
        <taxon>Dikarya</taxon>
        <taxon>Basidiomycota</taxon>
        <taxon>Agaricomycotina</taxon>
        <taxon>Agaricomycetes</taxon>
        <taxon>Agaricomycetidae</taxon>
        <taxon>Agaricales</taxon>
        <taxon>Marasmiineae</taxon>
        <taxon>Mycenaceae</taxon>
        <taxon>Mycena</taxon>
    </lineage>
</organism>
<sequence>SPTFTHLPSTPRMSGYLTGLPTELLLLISRDLSDGSLGSLAISCRGLNLVLQSDLDARLTPTVAKEILLPACASGKFNTVLKVISPPYNVSATLPVILPSGRVNTPLQEAVTHCHRDVAEILLSHGADPNYRCEYYQNEPLAFLAAYNQDWDTMHLLLDHGVDINAEYFFNGLPETLIHSACNVGDLEKAQIFVACGANIEQQGIYGDALCHAVKGRHPAVVAFLLGAGANPNARANLVTGWLPATPLGPTTGPVLLLALDLAIPGNLWDCQSEFDYPWRGVSFTPWRGMPLDPAQRDVIALLLAFGAETDSTWTVIRNHLHVLAESAGQRDEDMYVKEIEDMLHEAQKVSSHVREQYAL</sequence>
<dbReference type="GO" id="GO:0000976">
    <property type="term" value="F:transcription cis-regulatory region binding"/>
    <property type="evidence" value="ECO:0007669"/>
    <property type="project" value="TreeGrafter"/>
</dbReference>
<protein>
    <recommendedName>
        <fullName evidence="6">Ankyrin</fullName>
    </recommendedName>
</protein>
<dbReference type="InterPro" id="IPR002110">
    <property type="entry name" value="Ankyrin_rpt"/>
</dbReference>
<dbReference type="PANTHER" id="PTHR24193:SF121">
    <property type="entry name" value="ADA2A-CONTAINING COMPLEX COMPONENT 3, ISOFORM D"/>
    <property type="match status" value="1"/>
</dbReference>
<keyword evidence="2 3" id="KW-0040">ANK repeat</keyword>
<dbReference type="EMBL" id="CAVNYO010000116">
    <property type="protein sequence ID" value="CAK5267097.1"/>
    <property type="molecule type" value="Genomic_DNA"/>
</dbReference>
<proteinExistence type="predicted"/>
<dbReference type="PROSITE" id="PS50297">
    <property type="entry name" value="ANK_REP_REGION"/>
    <property type="match status" value="1"/>
</dbReference>
<evidence type="ECO:0000256" key="2">
    <source>
        <dbReference type="ARBA" id="ARBA00023043"/>
    </source>
</evidence>
<dbReference type="PANTHER" id="PTHR24193">
    <property type="entry name" value="ANKYRIN REPEAT PROTEIN"/>
    <property type="match status" value="1"/>
</dbReference>
<dbReference type="Pfam" id="PF12796">
    <property type="entry name" value="Ank_2"/>
    <property type="match status" value="1"/>
</dbReference>
<evidence type="ECO:0000256" key="3">
    <source>
        <dbReference type="PROSITE-ProRule" id="PRU00023"/>
    </source>
</evidence>
<keyword evidence="5" id="KW-1185">Reference proteome</keyword>
<dbReference type="Pfam" id="PF00023">
    <property type="entry name" value="Ank"/>
    <property type="match status" value="1"/>
</dbReference>
<dbReference type="Gene3D" id="1.25.40.20">
    <property type="entry name" value="Ankyrin repeat-containing domain"/>
    <property type="match status" value="1"/>
</dbReference>
<name>A0AAD2H176_9AGAR</name>
<dbReference type="SUPFAM" id="SSF48403">
    <property type="entry name" value="Ankyrin repeat"/>
    <property type="match status" value="1"/>
</dbReference>
<dbReference type="PROSITE" id="PS50088">
    <property type="entry name" value="ANK_REPEAT"/>
    <property type="match status" value="1"/>
</dbReference>
<accession>A0AAD2H176</accession>
<evidence type="ECO:0000256" key="1">
    <source>
        <dbReference type="ARBA" id="ARBA00022737"/>
    </source>
</evidence>
<gene>
    <name evidence="4" type="ORF">MYCIT1_LOCUS9329</name>
</gene>
<dbReference type="GO" id="GO:0045944">
    <property type="term" value="P:positive regulation of transcription by RNA polymerase II"/>
    <property type="evidence" value="ECO:0007669"/>
    <property type="project" value="TreeGrafter"/>
</dbReference>
<dbReference type="InterPro" id="IPR050663">
    <property type="entry name" value="Ankyrin-SOCS_Box"/>
</dbReference>
<keyword evidence="1" id="KW-0677">Repeat</keyword>
<reference evidence="4" key="1">
    <citation type="submission" date="2023-11" db="EMBL/GenBank/DDBJ databases">
        <authorList>
            <person name="De Vega J J."/>
            <person name="De Vega J J."/>
        </authorList>
    </citation>
    <scope>NUCLEOTIDE SEQUENCE</scope>
</reference>
<evidence type="ECO:0000313" key="5">
    <source>
        <dbReference type="Proteomes" id="UP001295794"/>
    </source>
</evidence>
<feature type="non-terminal residue" evidence="4">
    <location>
        <position position="1"/>
    </location>
</feature>